<reference evidence="6 7" key="1">
    <citation type="journal article" date="2009" name="Stand. Genomic Sci.">
        <title>Complete genome sequence of Beutenbergia cavernae type strain (HKI 0122).</title>
        <authorList>
            <person name="Land M."/>
            <person name="Pukall R."/>
            <person name="Abt B."/>
            <person name="Goker M."/>
            <person name="Rohde M."/>
            <person name="Glavina Del Rio T."/>
            <person name="Tice H."/>
            <person name="Copeland A."/>
            <person name="Cheng J.F."/>
            <person name="Lucas S."/>
            <person name="Chen F."/>
            <person name="Nolan M."/>
            <person name="Bruce D."/>
            <person name="Goodwin L."/>
            <person name="Pitluck S."/>
            <person name="Ivanova N."/>
            <person name="Mavromatis K."/>
            <person name="Ovchinnikova G."/>
            <person name="Pati A."/>
            <person name="Chen A."/>
            <person name="Palaniappan K."/>
            <person name="Hauser L."/>
            <person name="Chang Y.J."/>
            <person name="Jefferies C.C."/>
            <person name="Saunders E."/>
            <person name="Brettin T."/>
            <person name="Detter J.C."/>
            <person name="Han C."/>
            <person name="Chain P."/>
            <person name="Bristow J."/>
            <person name="Eisen J.A."/>
            <person name="Markowitz V."/>
            <person name="Hugenholtz P."/>
            <person name="Kyrpides N.C."/>
            <person name="Klenk H.P."/>
            <person name="Lapidus A."/>
        </authorList>
    </citation>
    <scope>NUCLEOTIDE SEQUENCE [LARGE SCALE GENOMIC DNA]</scope>
    <source>
        <strain evidence="7">ATCC BAA-8 / DSM 12333 / NBRC 16432</strain>
    </source>
</reference>
<organism evidence="6 7">
    <name type="scientific">Beutenbergia cavernae (strain ATCC BAA-8 / DSM 12333 / CCUG 43141 / JCM 11478 / NBRC 16432 / NCIMB 13614 / HKI 0122)</name>
    <dbReference type="NCBI Taxonomy" id="471853"/>
    <lineage>
        <taxon>Bacteria</taxon>
        <taxon>Bacillati</taxon>
        <taxon>Actinomycetota</taxon>
        <taxon>Actinomycetes</taxon>
        <taxon>Micrococcales</taxon>
        <taxon>Beutenbergiaceae</taxon>
        <taxon>Beutenbergia</taxon>
    </lineage>
</organism>
<evidence type="ECO:0000256" key="1">
    <source>
        <dbReference type="ARBA" id="ARBA00005417"/>
    </source>
</evidence>
<keyword evidence="7" id="KW-1185">Reference proteome</keyword>
<evidence type="ECO:0000259" key="5">
    <source>
        <dbReference type="PROSITE" id="PS50893"/>
    </source>
</evidence>
<dbReference type="Proteomes" id="UP000007962">
    <property type="component" value="Chromosome"/>
</dbReference>
<dbReference type="SMART" id="SM00382">
    <property type="entry name" value="AAA"/>
    <property type="match status" value="1"/>
</dbReference>
<accession>C5BXS1</accession>
<dbReference type="CDD" id="cd03230">
    <property type="entry name" value="ABC_DR_subfamily_A"/>
    <property type="match status" value="1"/>
</dbReference>
<evidence type="ECO:0000256" key="3">
    <source>
        <dbReference type="ARBA" id="ARBA00022741"/>
    </source>
</evidence>
<sequence length="320" mass="33336">MTVTDVRQHGDGAALFADHVARRFGSVRAVADASIRVHPGQVTALVGPNGSGKTTLLLMLAGLLAPDAGVVRVAGLDPAHDGARARRLLGWMPDVFGTWDSLTAREVLTTVAAAYRISAPEAASRADELLAVVHLTEYADVPAHVLSRGQKQRLGLARALVHRPRALLLDEPASGLDPRSRVDLRHLVRELAAAGTAVLISSHVLAELDELVDDAVFLDRGVTSSTNVAPTQGTTRWRLRTLDGAALAAWAASVGLPLAVDADARPPVDGGADAIVTLPDERAAAALLRDAVAAGVPVSSLAPAGGALEQAYLSLEAERR</sequence>
<dbReference type="AlphaFoldDB" id="C5BXS1"/>
<evidence type="ECO:0000256" key="2">
    <source>
        <dbReference type="ARBA" id="ARBA00022448"/>
    </source>
</evidence>
<keyword evidence="4" id="KW-0067">ATP-binding</keyword>
<evidence type="ECO:0000313" key="6">
    <source>
        <dbReference type="EMBL" id="ACQ78815.1"/>
    </source>
</evidence>
<dbReference type="GO" id="GO:0005524">
    <property type="term" value="F:ATP binding"/>
    <property type="evidence" value="ECO:0007669"/>
    <property type="project" value="UniProtKB-KW"/>
</dbReference>
<evidence type="ECO:0000313" key="7">
    <source>
        <dbReference type="Proteomes" id="UP000007962"/>
    </source>
</evidence>
<dbReference type="STRING" id="471853.Bcav_0552"/>
<dbReference type="OrthoDB" id="9804819at2"/>
<protein>
    <submittedName>
        <fullName evidence="6">ABC transporter related</fullName>
    </submittedName>
</protein>
<dbReference type="RefSeq" id="WP_012725595.1">
    <property type="nucleotide sequence ID" value="NC_012669.1"/>
</dbReference>
<dbReference type="InterPro" id="IPR027417">
    <property type="entry name" value="P-loop_NTPase"/>
</dbReference>
<dbReference type="SUPFAM" id="SSF52540">
    <property type="entry name" value="P-loop containing nucleoside triphosphate hydrolases"/>
    <property type="match status" value="1"/>
</dbReference>
<gene>
    <name evidence="6" type="ordered locus">Bcav_0552</name>
</gene>
<dbReference type="PROSITE" id="PS50893">
    <property type="entry name" value="ABC_TRANSPORTER_2"/>
    <property type="match status" value="1"/>
</dbReference>
<dbReference type="PANTHER" id="PTHR43335">
    <property type="entry name" value="ABC TRANSPORTER, ATP-BINDING PROTEIN"/>
    <property type="match status" value="1"/>
</dbReference>
<feature type="domain" description="ABC transporter" evidence="5">
    <location>
        <begin position="15"/>
        <end position="245"/>
    </location>
</feature>
<dbReference type="eggNOG" id="COG1131">
    <property type="taxonomic scope" value="Bacteria"/>
</dbReference>
<name>C5BXS1_BEUC1</name>
<dbReference type="EMBL" id="CP001618">
    <property type="protein sequence ID" value="ACQ78815.1"/>
    <property type="molecule type" value="Genomic_DNA"/>
</dbReference>
<proteinExistence type="inferred from homology"/>
<dbReference type="Pfam" id="PF00005">
    <property type="entry name" value="ABC_tran"/>
    <property type="match status" value="1"/>
</dbReference>
<keyword evidence="3" id="KW-0547">Nucleotide-binding</keyword>
<keyword evidence="2" id="KW-0813">Transport</keyword>
<comment type="similarity">
    <text evidence="1">Belongs to the ABC transporter superfamily.</text>
</comment>
<dbReference type="GO" id="GO:0016887">
    <property type="term" value="F:ATP hydrolysis activity"/>
    <property type="evidence" value="ECO:0007669"/>
    <property type="project" value="InterPro"/>
</dbReference>
<dbReference type="InterPro" id="IPR003593">
    <property type="entry name" value="AAA+_ATPase"/>
</dbReference>
<dbReference type="KEGG" id="bcv:Bcav_0552"/>
<dbReference type="InterPro" id="IPR003439">
    <property type="entry name" value="ABC_transporter-like_ATP-bd"/>
</dbReference>
<dbReference type="HOGENOM" id="CLU_000604_1_2_11"/>
<dbReference type="Gene3D" id="3.40.50.300">
    <property type="entry name" value="P-loop containing nucleotide triphosphate hydrolases"/>
    <property type="match status" value="1"/>
</dbReference>
<evidence type="ECO:0000256" key="4">
    <source>
        <dbReference type="ARBA" id="ARBA00022840"/>
    </source>
</evidence>
<dbReference type="PANTHER" id="PTHR43335:SF3">
    <property type="entry name" value="ABC TRANSPORTER"/>
    <property type="match status" value="1"/>
</dbReference>